<accession>A0A8S5T1W4</accession>
<proteinExistence type="predicted"/>
<evidence type="ECO:0000313" key="1">
    <source>
        <dbReference type="EMBL" id="DAF57096.1"/>
    </source>
</evidence>
<protein>
    <submittedName>
        <fullName evidence="1">Uncharacterized protein</fullName>
    </submittedName>
</protein>
<organism evidence="1">
    <name type="scientific">Siphoviridae sp. ctEeW6</name>
    <dbReference type="NCBI Taxonomy" id="2827816"/>
    <lineage>
        <taxon>Viruses</taxon>
        <taxon>Duplodnaviria</taxon>
        <taxon>Heunggongvirae</taxon>
        <taxon>Uroviricota</taxon>
        <taxon>Caudoviricetes</taxon>
    </lineage>
</organism>
<dbReference type="EMBL" id="BK032728">
    <property type="protein sequence ID" value="DAF57096.1"/>
    <property type="molecule type" value="Genomic_DNA"/>
</dbReference>
<name>A0A8S5T1W4_9CAUD</name>
<sequence length="73" mass="7898">MGAAAAKLHFRLLFGMGGWRRAVRVCPCAPRIKGQRHGHQAAVFGRAANAQGTRDAASAWRSVCAGGKWDCYR</sequence>
<reference evidence="1" key="1">
    <citation type="journal article" date="2021" name="Proc. Natl. Acad. Sci. U.S.A.">
        <title>A Catalog of Tens of Thousands of Viruses from Human Metagenomes Reveals Hidden Associations with Chronic Diseases.</title>
        <authorList>
            <person name="Tisza M.J."/>
            <person name="Buck C.B."/>
        </authorList>
    </citation>
    <scope>NUCLEOTIDE SEQUENCE</scope>
    <source>
        <strain evidence="1">CtEeW6</strain>
    </source>
</reference>